<dbReference type="GO" id="GO:0016020">
    <property type="term" value="C:membrane"/>
    <property type="evidence" value="ECO:0007669"/>
    <property type="project" value="UniProtKB-SubCell"/>
</dbReference>
<evidence type="ECO:0000256" key="7">
    <source>
        <dbReference type="ARBA" id="ARBA00023004"/>
    </source>
</evidence>
<evidence type="ECO:0000256" key="8">
    <source>
        <dbReference type="ARBA" id="ARBA00023133"/>
    </source>
</evidence>
<dbReference type="PANTHER" id="PTHR35457:SF1">
    <property type="entry name" value="HEME A SYNTHASE"/>
    <property type="match status" value="1"/>
</dbReference>
<feature type="transmembrane region" description="Helical" evidence="12">
    <location>
        <begin position="168"/>
        <end position="187"/>
    </location>
</feature>
<gene>
    <name evidence="13" type="ORF">METZ01_LOCUS79093</name>
</gene>
<reference evidence="13" key="1">
    <citation type="submission" date="2018-05" db="EMBL/GenBank/DDBJ databases">
        <authorList>
            <person name="Lanie J.A."/>
            <person name="Ng W.-L."/>
            <person name="Kazmierczak K.M."/>
            <person name="Andrzejewski T.M."/>
            <person name="Davidsen T.M."/>
            <person name="Wayne K.J."/>
            <person name="Tettelin H."/>
            <person name="Glass J.I."/>
            <person name="Rusch D."/>
            <person name="Podicherti R."/>
            <person name="Tsui H.-C.T."/>
            <person name="Winkler M.E."/>
        </authorList>
    </citation>
    <scope>NUCLEOTIDE SEQUENCE</scope>
</reference>
<keyword evidence="9 12" id="KW-0472">Membrane</keyword>
<feature type="transmembrane region" description="Helical" evidence="12">
    <location>
        <begin position="306"/>
        <end position="326"/>
    </location>
</feature>
<sequence>VPKTKTTLTLTTLLAFCVIVFGAYVRLTDAGLGCPDWPGCYGFLGVPENADELSIVEQSFPGQVVEPAKAWREMIHRYIASLLGLLILILFVSEVFKKNKAAFANSFSLKISLSLLLLVIFQGLLGMWTVTLKVHPFVVLAHLVGGLSTLSLLFIYLKRISAPIKPRAGFTGLLFFGLMLLIAQILLGGWTSTNYAALGCPDLPLCYGQFWPSNMDINEGFLMWQSFGKNYEGGLLSPPGRTAIHFFHRLGAVALTLGLGVIIFKYLKSPSIKVKNATLVLAAALFFQLLIGIVMVWSGIALSLATAHNAFAALLLLSFLNLVYTIKYR</sequence>
<keyword evidence="7" id="KW-0408">Iron</keyword>
<evidence type="ECO:0000256" key="6">
    <source>
        <dbReference type="ARBA" id="ARBA00023002"/>
    </source>
</evidence>
<dbReference type="EMBL" id="UINC01006223">
    <property type="protein sequence ID" value="SVA26239.1"/>
    <property type="molecule type" value="Genomic_DNA"/>
</dbReference>
<dbReference type="GO" id="GO:0006784">
    <property type="term" value="P:heme A biosynthetic process"/>
    <property type="evidence" value="ECO:0007669"/>
    <property type="project" value="InterPro"/>
</dbReference>
<keyword evidence="6" id="KW-0560">Oxidoreductase</keyword>
<feature type="non-terminal residue" evidence="13">
    <location>
        <position position="1"/>
    </location>
</feature>
<dbReference type="AlphaFoldDB" id="A0A381UDM6"/>
<protein>
    <recommendedName>
        <fullName evidence="14">Cytochrome oxidase assembly protein</fullName>
    </recommendedName>
</protein>
<evidence type="ECO:0000256" key="11">
    <source>
        <dbReference type="ARBA" id="ARBA00023444"/>
    </source>
</evidence>
<comment type="pathway">
    <text evidence="11">Porphyrin-containing compound metabolism.</text>
</comment>
<keyword evidence="2" id="KW-1003">Cell membrane</keyword>
<evidence type="ECO:0000256" key="3">
    <source>
        <dbReference type="ARBA" id="ARBA00022692"/>
    </source>
</evidence>
<keyword evidence="4" id="KW-0479">Metal-binding</keyword>
<keyword evidence="3 12" id="KW-0812">Transmembrane</keyword>
<dbReference type="Pfam" id="PF02628">
    <property type="entry name" value="COX15-CtaA"/>
    <property type="match status" value="1"/>
</dbReference>
<evidence type="ECO:0008006" key="14">
    <source>
        <dbReference type="Google" id="ProtNLM"/>
    </source>
</evidence>
<evidence type="ECO:0000256" key="4">
    <source>
        <dbReference type="ARBA" id="ARBA00022723"/>
    </source>
</evidence>
<dbReference type="GO" id="GO:0046872">
    <property type="term" value="F:metal ion binding"/>
    <property type="evidence" value="ECO:0007669"/>
    <property type="project" value="UniProtKB-KW"/>
</dbReference>
<dbReference type="GO" id="GO:0016491">
    <property type="term" value="F:oxidoreductase activity"/>
    <property type="evidence" value="ECO:0007669"/>
    <property type="project" value="UniProtKB-KW"/>
</dbReference>
<feature type="transmembrane region" description="Helical" evidence="12">
    <location>
        <begin position="134"/>
        <end position="156"/>
    </location>
</feature>
<evidence type="ECO:0000313" key="13">
    <source>
        <dbReference type="EMBL" id="SVA26239.1"/>
    </source>
</evidence>
<accession>A0A381UDM6</accession>
<keyword evidence="10" id="KW-1015">Disulfide bond</keyword>
<name>A0A381UDM6_9ZZZZ</name>
<keyword evidence="8" id="KW-0350">Heme biosynthesis</keyword>
<feature type="transmembrane region" description="Helical" evidence="12">
    <location>
        <begin position="108"/>
        <end position="128"/>
    </location>
</feature>
<evidence type="ECO:0000256" key="12">
    <source>
        <dbReference type="SAM" id="Phobius"/>
    </source>
</evidence>
<dbReference type="InterPro" id="IPR003780">
    <property type="entry name" value="COX15/CtaA_fam"/>
</dbReference>
<dbReference type="PANTHER" id="PTHR35457">
    <property type="entry name" value="HEME A SYNTHASE"/>
    <property type="match status" value="1"/>
</dbReference>
<feature type="transmembrane region" description="Helical" evidence="12">
    <location>
        <begin position="7"/>
        <end position="27"/>
    </location>
</feature>
<dbReference type="InterPro" id="IPR050450">
    <property type="entry name" value="COX15/CtaA_HemeA_synthase"/>
</dbReference>
<comment type="subcellular location">
    <subcellularLocation>
        <location evidence="1">Membrane</location>
        <topology evidence="1">Multi-pass membrane protein</topology>
    </subcellularLocation>
</comment>
<evidence type="ECO:0000256" key="9">
    <source>
        <dbReference type="ARBA" id="ARBA00023136"/>
    </source>
</evidence>
<feature type="transmembrane region" description="Helical" evidence="12">
    <location>
        <begin position="279"/>
        <end position="300"/>
    </location>
</feature>
<proteinExistence type="predicted"/>
<feature type="transmembrane region" description="Helical" evidence="12">
    <location>
        <begin position="246"/>
        <end position="267"/>
    </location>
</feature>
<organism evidence="13">
    <name type="scientific">marine metagenome</name>
    <dbReference type="NCBI Taxonomy" id="408172"/>
    <lineage>
        <taxon>unclassified sequences</taxon>
        <taxon>metagenomes</taxon>
        <taxon>ecological metagenomes</taxon>
    </lineage>
</organism>
<keyword evidence="5 12" id="KW-1133">Transmembrane helix</keyword>
<evidence type="ECO:0000256" key="5">
    <source>
        <dbReference type="ARBA" id="ARBA00022989"/>
    </source>
</evidence>
<feature type="transmembrane region" description="Helical" evidence="12">
    <location>
        <begin position="75"/>
        <end position="96"/>
    </location>
</feature>
<evidence type="ECO:0000256" key="2">
    <source>
        <dbReference type="ARBA" id="ARBA00022475"/>
    </source>
</evidence>
<evidence type="ECO:0000256" key="10">
    <source>
        <dbReference type="ARBA" id="ARBA00023157"/>
    </source>
</evidence>
<evidence type="ECO:0000256" key="1">
    <source>
        <dbReference type="ARBA" id="ARBA00004141"/>
    </source>
</evidence>